<keyword evidence="1" id="KW-1133">Transmembrane helix</keyword>
<sequence>MSEKKNEAVDEIGRGPLSRGSVVIYRMLVLEAQLFLATLPTSLAVLLLGRDPSNLPLFVLALVPVAPALVAGVAATRAAAADPDLAPGRHFFRAYRRDLVATLRWALPAALILAVLTVNLTHLGAVDGGAALRPAILLLAVIALIWCGHMTVLTATFRFRTRDAARIALAQILPRFGFSLGVLSLVVISAFLTIAFSELVVLMLLWAAVVLLALMARPVIADVATRFTRDTSATES</sequence>
<keyword evidence="3" id="KW-1185">Reference proteome</keyword>
<protein>
    <submittedName>
        <fullName evidence="2">Membrane protein YesL</fullName>
    </submittedName>
</protein>
<keyword evidence="1" id="KW-0472">Membrane</keyword>
<dbReference type="EMBL" id="JAUSXV010000001">
    <property type="protein sequence ID" value="MDQ0649601.1"/>
    <property type="molecule type" value="Genomic_DNA"/>
</dbReference>
<dbReference type="AlphaFoldDB" id="A0AAW8F1C3"/>
<dbReference type="RefSeq" id="WP_307299054.1">
    <property type="nucleotide sequence ID" value="NZ_JAUSXV010000001.1"/>
</dbReference>
<gene>
    <name evidence="2" type="ORF">QFZ53_003797</name>
</gene>
<evidence type="ECO:0000313" key="3">
    <source>
        <dbReference type="Proteomes" id="UP001244427"/>
    </source>
</evidence>
<evidence type="ECO:0000256" key="1">
    <source>
        <dbReference type="SAM" id="Phobius"/>
    </source>
</evidence>
<feature type="transmembrane region" description="Helical" evidence="1">
    <location>
        <begin position="202"/>
        <end position="220"/>
    </location>
</feature>
<feature type="transmembrane region" description="Helical" evidence="1">
    <location>
        <begin position="101"/>
        <end position="123"/>
    </location>
</feature>
<dbReference type="Proteomes" id="UP001244427">
    <property type="component" value="Unassembled WGS sequence"/>
</dbReference>
<feature type="transmembrane region" description="Helical" evidence="1">
    <location>
        <begin position="55"/>
        <end position="80"/>
    </location>
</feature>
<dbReference type="InterPro" id="IPR006938">
    <property type="entry name" value="DUF624"/>
</dbReference>
<reference evidence="2 3" key="1">
    <citation type="submission" date="2023-07" db="EMBL/GenBank/DDBJ databases">
        <title>Comparative genomics of wheat-associated soil bacteria to identify genetic determinants of phenazine resistance.</title>
        <authorList>
            <person name="Mouncey N."/>
        </authorList>
    </citation>
    <scope>NUCLEOTIDE SEQUENCE [LARGE SCALE GENOMIC DNA]</scope>
    <source>
        <strain evidence="2 3">W4I9-1</strain>
    </source>
</reference>
<feature type="transmembrane region" description="Helical" evidence="1">
    <location>
        <begin position="135"/>
        <end position="155"/>
    </location>
</feature>
<feature type="transmembrane region" description="Helical" evidence="1">
    <location>
        <begin position="176"/>
        <end position="196"/>
    </location>
</feature>
<keyword evidence="1" id="KW-0812">Transmembrane</keyword>
<evidence type="ECO:0000313" key="2">
    <source>
        <dbReference type="EMBL" id="MDQ0649601.1"/>
    </source>
</evidence>
<feature type="transmembrane region" description="Helical" evidence="1">
    <location>
        <begin position="28"/>
        <end position="49"/>
    </location>
</feature>
<organism evidence="2 3">
    <name type="scientific">Microbacterium natoriense</name>
    <dbReference type="NCBI Taxonomy" id="284570"/>
    <lineage>
        <taxon>Bacteria</taxon>
        <taxon>Bacillati</taxon>
        <taxon>Actinomycetota</taxon>
        <taxon>Actinomycetes</taxon>
        <taxon>Micrococcales</taxon>
        <taxon>Microbacteriaceae</taxon>
        <taxon>Microbacterium</taxon>
    </lineage>
</organism>
<name>A0AAW8F1C3_9MICO</name>
<accession>A0AAW8F1C3</accession>
<comment type="caution">
    <text evidence="2">The sequence shown here is derived from an EMBL/GenBank/DDBJ whole genome shotgun (WGS) entry which is preliminary data.</text>
</comment>
<dbReference type="Pfam" id="PF04854">
    <property type="entry name" value="DUF624"/>
    <property type="match status" value="1"/>
</dbReference>
<proteinExistence type="predicted"/>